<dbReference type="PANTHER" id="PTHR13710">
    <property type="entry name" value="DNA HELICASE RECQ FAMILY MEMBER"/>
    <property type="match status" value="1"/>
</dbReference>
<dbReference type="InParanoid" id="A0A5E4ETR7"/>
<dbReference type="NCBIfam" id="TIGR00614">
    <property type="entry name" value="recQ_fam"/>
    <property type="match status" value="1"/>
</dbReference>
<evidence type="ECO:0000256" key="4">
    <source>
        <dbReference type="ARBA" id="ARBA00022741"/>
    </source>
</evidence>
<keyword evidence="9" id="KW-0413">Isomerase</keyword>
<evidence type="ECO:0000259" key="12">
    <source>
        <dbReference type="PROSITE" id="PS50967"/>
    </source>
</evidence>
<keyword evidence="5 11" id="KW-0378">Hydrolase</keyword>
<keyword evidence="6 11" id="KW-0347">Helicase</keyword>
<dbReference type="Gene3D" id="1.10.150.80">
    <property type="entry name" value="HRDC domain"/>
    <property type="match status" value="1"/>
</dbReference>
<comment type="cofactor">
    <cofactor evidence="1">
        <name>Mg(2+)</name>
        <dbReference type="ChEBI" id="CHEBI:18420"/>
    </cofactor>
</comment>
<dbReference type="InterPro" id="IPR044876">
    <property type="entry name" value="HRDC_dom_sf"/>
</dbReference>
<dbReference type="PROSITE" id="PS50967">
    <property type="entry name" value="HRDC"/>
    <property type="match status" value="1"/>
</dbReference>
<dbReference type="Pfam" id="PF16124">
    <property type="entry name" value="RecQ_Zn_bind"/>
    <property type="match status" value="1"/>
</dbReference>
<reference evidence="16" key="1">
    <citation type="journal article" date="2020" name="Plant J.">
        <title>Transposons played a major role in the diversification between the closely related almond and peach genomes: results from the almond genome sequence.</title>
        <authorList>
            <person name="Alioto T."/>
            <person name="Alexiou K.G."/>
            <person name="Bardil A."/>
            <person name="Barteri F."/>
            <person name="Castanera R."/>
            <person name="Cruz F."/>
            <person name="Dhingra A."/>
            <person name="Duval H."/>
            <person name="Fernandez I Marti A."/>
            <person name="Frias L."/>
            <person name="Galan B."/>
            <person name="Garcia J.L."/>
            <person name="Howad W."/>
            <person name="Gomez-Garrido J."/>
            <person name="Gut M."/>
            <person name="Julca I."/>
            <person name="Morata J."/>
            <person name="Puigdomenech P."/>
            <person name="Ribeca P."/>
            <person name="Rubio Cabetas M.J."/>
            <person name="Vlasova A."/>
            <person name="Wirthensohn M."/>
            <person name="Garcia-Mas J."/>
            <person name="Gabaldon T."/>
            <person name="Casacuberta J.M."/>
            <person name="Arus P."/>
        </authorList>
    </citation>
    <scope>NUCLEOTIDE SEQUENCE [LARGE SCALE GENOMIC DNA]</scope>
    <source>
        <strain evidence="16">cv. Texas</strain>
    </source>
</reference>
<keyword evidence="8" id="KW-0238">DNA-binding</keyword>
<accession>A0A5E4ETR7</accession>
<keyword evidence="3" id="KW-0479">Metal-binding</keyword>
<dbReference type="SMART" id="SM00490">
    <property type="entry name" value="HELICc"/>
    <property type="match status" value="1"/>
</dbReference>
<evidence type="ECO:0000259" key="14">
    <source>
        <dbReference type="PROSITE" id="PS51194"/>
    </source>
</evidence>
<dbReference type="CDD" id="cd18794">
    <property type="entry name" value="SF2_C_RecQ"/>
    <property type="match status" value="1"/>
</dbReference>
<feature type="domain" description="Helicase ATP-binding" evidence="13">
    <location>
        <begin position="97"/>
        <end position="251"/>
    </location>
</feature>
<dbReference type="Pfam" id="PF00271">
    <property type="entry name" value="Helicase_C"/>
    <property type="match status" value="1"/>
</dbReference>
<dbReference type="InterPro" id="IPR027417">
    <property type="entry name" value="P-loop_NTPase"/>
</dbReference>
<dbReference type="InterPro" id="IPR032284">
    <property type="entry name" value="RecQ_Zn-bd"/>
</dbReference>
<proteinExistence type="inferred from homology"/>
<dbReference type="GO" id="GO:0005694">
    <property type="term" value="C:chromosome"/>
    <property type="evidence" value="ECO:0007669"/>
    <property type="project" value="TreeGrafter"/>
</dbReference>
<sequence length="630" mass="70759">METEEILAEELLNVEVEIQGVQDQIKILLDQQERLYERQSELKAILEACKESGYPVNGASTNVEDWSGPFEWDSQADDTRFNIFGISAYRANQREIINAVMSGKDVLVIMAAGGGKSLCYQLPAILRDGVALVVSPLLSLIQDQVMGLAALGIPAHMLTSTTSKEEEKLIYKALEKGEGDLKILYVTPEKISKSKRFMSKLEKCHHAGRLSLISIDEAHCCSQWGHDFRPDYKSLGILKTQFPNVPVIALTVAKELRERGISALHYHADMDVNARENVHMRWSNGKLQVIVGTVAFGMGINKPDVRFVIHHSLSKSMETYYQESGRAGRDGLPSQCLLYFRPGDVPRQSSMVFYENSGLQNLYDIVRYCQSKRQCRRSSFFRHFAEPLQDCNGMCDNCAFSNEVKEVDASRHAKLIISLLQDTQENDQRLTVLQLVDKIKAKHKELGSELKREEIEQLVIKLILDRSLKEEFQHTAYSTNAYVTIGPLAKQVLHGKCSVKLEISSGQNKVAGIKSVKRSCASFGLELKLDELRKELSSVHGGIFPHSVLSTQQINMISAQKPNSVELLENIIGKLKAEKYGSRILEQVNTYANSTQPEDAKEDQDIENRASKRLKSKKHLVLVESSDDES</sequence>
<evidence type="ECO:0000256" key="8">
    <source>
        <dbReference type="ARBA" id="ARBA00023125"/>
    </source>
</evidence>
<dbReference type="Pfam" id="PF00270">
    <property type="entry name" value="DEAD"/>
    <property type="match status" value="1"/>
</dbReference>
<keyword evidence="11" id="KW-0539">Nucleus</keyword>
<comment type="catalytic activity">
    <reaction evidence="11">
        <text>ATP + H2O = ADP + phosphate + H(+)</text>
        <dbReference type="Rhea" id="RHEA:13065"/>
        <dbReference type="ChEBI" id="CHEBI:15377"/>
        <dbReference type="ChEBI" id="CHEBI:15378"/>
        <dbReference type="ChEBI" id="CHEBI:30616"/>
        <dbReference type="ChEBI" id="CHEBI:43474"/>
        <dbReference type="ChEBI" id="CHEBI:456216"/>
    </reaction>
</comment>
<comment type="similarity">
    <text evidence="2 11">Belongs to the helicase family. RecQ subfamily.</text>
</comment>
<dbReference type="GO" id="GO:0016887">
    <property type="term" value="F:ATP hydrolysis activity"/>
    <property type="evidence" value="ECO:0007669"/>
    <property type="project" value="RHEA"/>
</dbReference>
<evidence type="ECO:0000256" key="1">
    <source>
        <dbReference type="ARBA" id="ARBA00001946"/>
    </source>
</evidence>
<gene>
    <name evidence="15" type="ORF">ALMOND_2B007021</name>
</gene>
<dbReference type="AlphaFoldDB" id="A0A5E4ETR7"/>
<dbReference type="InterPro" id="IPR018982">
    <property type="entry name" value="RQC_domain"/>
</dbReference>
<evidence type="ECO:0000313" key="15">
    <source>
        <dbReference type="EMBL" id="VVA17178.1"/>
    </source>
</evidence>
<dbReference type="Proteomes" id="UP000327085">
    <property type="component" value="Chromosome 5"/>
</dbReference>
<dbReference type="PROSITE" id="PS51192">
    <property type="entry name" value="HELICASE_ATP_BIND_1"/>
    <property type="match status" value="1"/>
</dbReference>
<dbReference type="GO" id="GO:0016592">
    <property type="term" value="C:mediator complex"/>
    <property type="evidence" value="ECO:0007669"/>
    <property type="project" value="TreeGrafter"/>
</dbReference>
<keyword evidence="7 11" id="KW-0067">ATP-binding</keyword>
<dbReference type="PROSITE" id="PS51194">
    <property type="entry name" value="HELICASE_CTER"/>
    <property type="match status" value="1"/>
</dbReference>
<evidence type="ECO:0000256" key="10">
    <source>
        <dbReference type="ARBA" id="ARBA00034617"/>
    </source>
</evidence>
<dbReference type="InterPro" id="IPR004589">
    <property type="entry name" value="DNA_helicase_ATP-dep_RecQ"/>
</dbReference>
<dbReference type="InterPro" id="IPR011545">
    <property type="entry name" value="DEAD/DEAH_box_helicase_dom"/>
</dbReference>
<dbReference type="InterPro" id="IPR014001">
    <property type="entry name" value="Helicase_ATP-bd"/>
</dbReference>
<dbReference type="GO" id="GO:0005524">
    <property type="term" value="F:ATP binding"/>
    <property type="evidence" value="ECO:0007669"/>
    <property type="project" value="UniProtKB-KW"/>
</dbReference>
<dbReference type="OMA" id="FKLSTMV"/>
<dbReference type="EMBL" id="CABIKO010000023">
    <property type="protein sequence ID" value="VVA17178.1"/>
    <property type="molecule type" value="Genomic_DNA"/>
</dbReference>
<evidence type="ECO:0000256" key="6">
    <source>
        <dbReference type="ARBA" id="ARBA00022806"/>
    </source>
</evidence>
<dbReference type="Gramene" id="VVA17178">
    <property type="protein sequence ID" value="VVA17178"/>
    <property type="gene ID" value="Prudul26B007021"/>
</dbReference>
<dbReference type="GO" id="GO:0046872">
    <property type="term" value="F:metal ion binding"/>
    <property type="evidence" value="ECO:0007669"/>
    <property type="project" value="UniProtKB-KW"/>
</dbReference>
<feature type="domain" description="Helicase C-terminal" evidence="14">
    <location>
        <begin position="227"/>
        <end position="370"/>
    </location>
</feature>
<evidence type="ECO:0000259" key="13">
    <source>
        <dbReference type="PROSITE" id="PS51192"/>
    </source>
</evidence>
<dbReference type="SMART" id="SM00956">
    <property type="entry name" value="RQC"/>
    <property type="match status" value="1"/>
</dbReference>
<evidence type="ECO:0000256" key="5">
    <source>
        <dbReference type="ARBA" id="ARBA00022801"/>
    </source>
</evidence>
<dbReference type="GO" id="GO:0009378">
    <property type="term" value="F:four-way junction helicase activity"/>
    <property type="evidence" value="ECO:0007669"/>
    <property type="project" value="TreeGrafter"/>
</dbReference>
<evidence type="ECO:0000256" key="9">
    <source>
        <dbReference type="ARBA" id="ARBA00023235"/>
    </source>
</evidence>
<dbReference type="SMART" id="SM00487">
    <property type="entry name" value="DEXDc"/>
    <property type="match status" value="1"/>
</dbReference>
<dbReference type="CDD" id="cd18015">
    <property type="entry name" value="DEXHc_RecQ1"/>
    <property type="match status" value="1"/>
</dbReference>
<dbReference type="InterPro" id="IPR002121">
    <property type="entry name" value="HRDC_dom"/>
</dbReference>
<comment type="catalytic activity">
    <reaction evidence="10 11">
        <text>Couples ATP hydrolysis with the unwinding of duplex DNA by translocating in the 3'-5' direction.</text>
        <dbReference type="EC" id="5.6.2.4"/>
    </reaction>
</comment>
<dbReference type="GO" id="GO:0006260">
    <property type="term" value="P:DNA replication"/>
    <property type="evidence" value="ECO:0007669"/>
    <property type="project" value="InterPro"/>
</dbReference>
<dbReference type="GO" id="GO:0000724">
    <property type="term" value="P:double-strand break repair via homologous recombination"/>
    <property type="evidence" value="ECO:0007669"/>
    <property type="project" value="TreeGrafter"/>
</dbReference>
<evidence type="ECO:0000313" key="16">
    <source>
        <dbReference type="Proteomes" id="UP000327085"/>
    </source>
</evidence>
<dbReference type="InterPro" id="IPR001650">
    <property type="entry name" value="Helicase_C-like"/>
</dbReference>
<feature type="domain" description="HRDC" evidence="12">
    <location>
        <begin position="519"/>
        <end position="598"/>
    </location>
</feature>
<evidence type="ECO:0000256" key="2">
    <source>
        <dbReference type="ARBA" id="ARBA00005446"/>
    </source>
</evidence>
<dbReference type="GO" id="GO:0003677">
    <property type="term" value="F:DNA binding"/>
    <property type="evidence" value="ECO:0007669"/>
    <property type="project" value="UniProtKB-KW"/>
</dbReference>
<dbReference type="FunCoup" id="A0A5E4ETR7">
    <property type="interactions" value="3143"/>
</dbReference>
<evidence type="ECO:0000256" key="3">
    <source>
        <dbReference type="ARBA" id="ARBA00022723"/>
    </source>
</evidence>
<dbReference type="Gene3D" id="3.40.50.300">
    <property type="entry name" value="P-loop containing nucleotide triphosphate hydrolases"/>
    <property type="match status" value="2"/>
</dbReference>
<dbReference type="SUPFAM" id="SSF52540">
    <property type="entry name" value="P-loop containing nucleoside triphosphate hydrolases"/>
    <property type="match status" value="2"/>
</dbReference>
<organism evidence="15 16">
    <name type="scientific">Prunus dulcis</name>
    <name type="common">Almond</name>
    <name type="synonym">Amygdalus dulcis</name>
    <dbReference type="NCBI Taxonomy" id="3755"/>
    <lineage>
        <taxon>Eukaryota</taxon>
        <taxon>Viridiplantae</taxon>
        <taxon>Streptophyta</taxon>
        <taxon>Embryophyta</taxon>
        <taxon>Tracheophyta</taxon>
        <taxon>Spermatophyta</taxon>
        <taxon>Magnoliopsida</taxon>
        <taxon>eudicotyledons</taxon>
        <taxon>Gunneridae</taxon>
        <taxon>Pentapetalae</taxon>
        <taxon>rosids</taxon>
        <taxon>fabids</taxon>
        <taxon>Rosales</taxon>
        <taxon>Rosaceae</taxon>
        <taxon>Amygdaloideae</taxon>
        <taxon>Amygdaleae</taxon>
        <taxon>Prunus</taxon>
    </lineage>
</organism>
<dbReference type="PANTHER" id="PTHR13710:SF105">
    <property type="entry name" value="ATP-DEPENDENT DNA HELICASE Q1"/>
    <property type="match status" value="1"/>
</dbReference>
<dbReference type="FunFam" id="1.10.150.80:FF:000016">
    <property type="entry name" value="ATP-dependent DNA helicase"/>
    <property type="match status" value="1"/>
</dbReference>
<dbReference type="Pfam" id="PF09382">
    <property type="entry name" value="RQC"/>
    <property type="match status" value="1"/>
</dbReference>
<dbReference type="FunFam" id="1.10.10.10:FF:000510">
    <property type="entry name" value="ATP-dependent DNA helicase"/>
    <property type="match status" value="1"/>
</dbReference>
<evidence type="ECO:0000256" key="7">
    <source>
        <dbReference type="ARBA" id="ARBA00022840"/>
    </source>
</evidence>
<dbReference type="EC" id="5.6.2.4" evidence="11"/>
<dbReference type="GO" id="GO:0005737">
    <property type="term" value="C:cytoplasm"/>
    <property type="evidence" value="ECO:0007669"/>
    <property type="project" value="TreeGrafter"/>
</dbReference>
<evidence type="ECO:0000256" key="11">
    <source>
        <dbReference type="RuleBase" id="RU364117"/>
    </source>
</evidence>
<dbReference type="Pfam" id="PF00570">
    <property type="entry name" value="HRDC"/>
    <property type="match status" value="1"/>
</dbReference>
<dbReference type="Gene3D" id="1.10.10.10">
    <property type="entry name" value="Winged helix-like DNA-binding domain superfamily/Winged helix DNA-binding domain"/>
    <property type="match status" value="1"/>
</dbReference>
<name>A0A5E4ETR7_PRUDU</name>
<protein>
    <recommendedName>
        <fullName evidence="11">ATP-dependent DNA helicase</fullName>
        <ecNumber evidence="11">5.6.2.4</ecNumber>
    </recommendedName>
</protein>
<dbReference type="FunFam" id="3.40.50.300:FF:000296">
    <property type="entry name" value="ATP-dependent DNA helicase RecQ"/>
    <property type="match status" value="1"/>
</dbReference>
<keyword evidence="4 11" id="KW-0547">Nucleotide-binding</keyword>
<dbReference type="InterPro" id="IPR036388">
    <property type="entry name" value="WH-like_DNA-bd_sf"/>
</dbReference>
<comment type="subcellular location">
    <subcellularLocation>
        <location evidence="11">Nucleus</location>
    </subcellularLocation>
</comment>
<dbReference type="GO" id="GO:0043138">
    <property type="term" value="F:3'-5' DNA helicase activity"/>
    <property type="evidence" value="ECO:0007669"/>
    <property type="project" value="UniProtKB-EC"/>
</dbReference>